<comment type="caution">
    <text evidence="1">The sequence shown here is derived from an EMBL/GenBank/DDBJ whole genome shotgun (WGS) entry which is preliminary data.</text>
</comment>
<reference evidence="2" key="1">
    <citation type="journal article" date="2019" name="Int. J. Syst. Evol. Microbiol.">
        <title>The Global Catalogue of Microorganisms (GCM) 10K type strain sequencing project: providing services to taxonomists for standard genome sequencing and annotation.</title>
        <authorList>
            <consortium name="The Broad Institute Genomics Platform"/>
            <consortium name="The Broad Institute Genome Sequencing Center for Infectious Disease"/>
            <person name="Wu L."/>
            <person name="Ma J."/>
        </authorList>
    </citation>
    <scope>NUCLEOTIDE SEQUENCE [LARGE SCALE GENOMIC DNA]</scope>
    <source>
        <strain evidence="2">JCM 3325</strain>
    </source>
</reference>
<protein>
    <recommendedName>
        <fullName evidence="3">ParB/Sulfiredoxin domain-containing protein</fullName>
    </recommendedName>
</protein>
<accession>A0ABP5VIZ7</accession>
<evidence type="ECO:0000313" key="1">
    <source>
        <dbReference type="EMBL" id="GAA2401403.1"/>
    </source>
</evidence>
<organism evidence="1 2">
    <name type="scientific">Actinomadura vinacea</name>
    <dbReference type="NCBI Taxonomy" id="115336"/>
    <lineage>
        <taxon>Bacteria</taxon>
        <taxon>Bacillati</taxon>
        <taxon>Actinomycetota</taxon>
        <taxon>Actinomycetes</taxon>
        <taxon>Streptosporangiales</taxon>
        <taxon>Thermomonosporaceae</taxon>
        <taxon>Actinomadura</taxon>
    </lineage>
</organism>
<dbReference type="EMBL" id="BAAARW010000002">
    <property type="protein sequence ID" value="GAA2401403.1"/>
    <property type="molecule type" value="Genomic_DNA"/>
</dbReference>
<gene>
    <name evidence="1" type="ORF">GCM10010191_05840</name>
</gene>
<dbReference type="Proteomes" id="UP001501231">
    <property type="component" value="Unassembled WGS sequence"/>
</dbReference>
<sequence>MLDGMDGFAVDEHFGSSQELLGELCTVWYATRAGDQAEWNDPGAVFKRVREAACEPVTWDPERRRKLDALVRGFRDQREPVQLVLPVLRVVPGREVVLDGTHRAVAAYRAGVPVTLFVFALHGPLRPAMLPDIVHHL</sequence>
<evidence type="ECO:0008006" key="3">
    <source>
        <dbReference type="Google" id="ProtNLM"/>
    </source>
</evidence>
<proteinExistence type="predicted"/>
<name>A0ABP5VIZ7_9ACTN</name>
<keyword evidence="2" id="KW-1185">Reference proteome</keyword>
<evidence type="ECO:0000313" key="2">
    <source>
        <dbReference type="Proteomes" id="UP001501231"/>
    </source>
</evidence>